<dbReference type="EMBL" id="JBBNAF010000009">
    <property type="protein sequence ID" value="KAK9114895.1"/>
    <property type="molecule type" value="Genomic_DNA"/>
</dbReference>
<gene>
    <name evidence="2" type="ORF">Syun_021692</name>
</gene>
<evidence type="ECO:0000256" key="1">
    <source>
        <dbReference type="SAM" id="MobiDB-lite"/>
    </source>
</evidence>
<feature type="region of interest" description="Disordered" evidence="1">
    <location>
        <begin position="1"/>
        <end position="129"/>
    </location>
</feature>
<keyword evidence="3" id="KW-1185">Reference proteome</keyword>
<name>A0AAP0NRB4_9MAGN</name>
<protein>
    <submittedName>
        <fullName evidence="2">Uncharacterized protein</fullName>
    </submittedName>
</protein>
<dbReference type="AlphaFoldDB" id="A0AAP0NRB4"/>
<proteinExistence type="predicted"/>
<comment type="caution">
    <text evidence="2">The sequence shown here is derived from an EMBL/GenBank/DDBJ whole genome shotgun (WGS) entry which is preliminary data.</text>
</comment>
<evidence type="ECO:0000313" key="2">
    <source>
        <dbReference type="EMBL" id="KAK9114895.1"/>
    </source>
</evidence>
<accession>A0AAP0NRB4</accession>
<sequence length="129" mass="13491">MQRREPAVRTNGATGLGTTDGDGVNEVAATWQRSRMVNTQQRRPTAAVGSGDRQRPDSGTAASGGSGSDAGRTATSAVMAQQQWRDSDDGGSAATTAASRRRRRRGSGNSAVNDAMVLSDRSKAQLRRA</sequence>
<feature type="compositionally biased region" description="Polar residues" evidence="1">
    <location>
        <begin position="31"/>
        <end position="43"/>
    </location>
</feature>
<dbReference type="Proteomes" id="UP001420932">
    <property type="component" value="Unassembled WGS sequence"/>
</dbReference>
<reference evidence="2 3" key="1">
    <citation type="submission" date="2024-01" db="EMBL/GenBank/DDBJ databases">
        <title>Genome assemblies of Stephania.</title>
        <authorList>
            <person name="Yang L."/>
        </authorList>
    </citation>
    <scope>NUCLEOTIDE SEQUENCE [LARGE SCALE GENOMIC DNA]</scope>
    <source>
        <strain evidence="2">YNDBR</strain>
        <tissue evidence="2">Leaf</tissue>
    </source>
</reference>
<organism evidence="2 3">
    <name type="scientific">Stephania yunnanensis</name>
    <dbReference type="NCBI Taxonomy" id="152371"/>
    <lineage>
        <taxon>Eukaryota</taxon>
        <taxon>Viridiplantae</taxon>
        <taxon>Streptophyta</taxon>
        <taxon>Embryophyta</taxon>
        <taxon>Tracheophyta</taxon>
        <taxon>Spermatophyta</taxon>
        <taxon>Magnoliopsida</taxon>
        <taxon>Ranunculales</taxon>
        <taxon>Menispermaceae</taxon>
        <taxon>Menispermoideae</taxon>
        <taxon>Cissampelideae</taxon>
        <taxon>Stephania</taxon>
    </lineage>
</organism>
<evidence type="ECO:0000313" key="3">
    <source>
        <dbReference type="Proteomes" id="UP001420932"/>
    </source>
</evidence>